<reference evidence="3" key="1">
    <citation type="journal article" date="2020" name="Ecol. Evol.">
        <title>Genome structure and content of the rice root-knot nematode (Meloidogyne graminicola).</title>
        <authorList>
            <person name="Phan N.T."/>
            <person name="Danchin E.G.J."/>
            <person name="Klopp C."/>
            <person name="Perfus-Barbeoch L."/>
            <person name="Kozlowski D.K."/>
            <person name="Koutsovoulos G.D."/>
            <person name="Lopez-Roques C."/>
            <person name="Bouchez O."/>
            <person name="Zahm M."/>
            <person name="Besnard G."/>
            <person name="Bellafiore S."/>
        </authorList>
    </citation>
    <scope>NUCLEOTIDE SEQUENCE</scope>
    <source>
        <strain evidence="3">VN-18</strain>
    </source>
</reference>
<dbReference type="EMBL" id="JABEBT010000049">
    <property type="protein sequence ID" value="KAF7634943.1"/>
    <property type="molecule type" value="Genomic_DNA"/>
</dbReference>
<keyword evidence="4" id="KW-1185">Reference proteome</keyword>
<keyword evidence="1" id="KW-0175">Coiled coil</keyword>
<dbReference type="AlphaFoldDB" id="A0A8S9ZP13"/>
<feature type="coiled-coil region" evidence="1">
    <location>
        <begin position="292"/>
        <end position="447"/>
    </location>
</feature>
<name>A0A8S9ZP13_9BILA</name>
<evidence type="ECO:0000313" key="3">
    <source>
        <dbReference type="EMBL" id="KAF7634943.1"/>
    </source>
</evidence>
<evidence type="ECO:0000256" key="2">
    <source>
        <dbReference type="SAM" id="MobiDB-lite"/>
    </source>
</evidence>
<dbReference type="OrthoDB" id="5863730at2759"/>
<comment type="caution">
    <text evidence="3">The sequence shown here is derived from an EMBL/GenBank/DDBJ whole genome shotgun (WGS) entry which is preliminary data.</text>
</comment>
<evidence type="ECO:0000313" key="4">
    <source>
        <dbReference type="Proteomes" id="UP000605970"/>
    </source>
</evidence>
<feature type="region of interest" description="Disordered" evidence="2">
    <location>
        <begin position="174"/>
        <end position="198"/>
    </location>
</feature>
<feature type="coiled-coil region" evidence="1">
    <location>
        <begin position="45"/>
        <end position="145"/>
    </location>
</feature>
<dbReference type="Proteomes" id="UP000605970">
    <property type="component" value="Unassembled WGS sequence"/>
</dbReference>
<proteinExistence type="predicted"/>
<sequence>MMNEATTTLGDDSVLSVLDSSKGSCKKRLFSASAFVESPNNTELIGRLNRQIRDLQSDNLELTRAIPHLKDYKGDDCTKFVTEKLNELEEHKSKCRKAVDRLAENDANEKIKEKETRLIELTNIAEGLENENSVLRDRLRNEESYNYHLQHNGSRSPTTDRVTRSFEKCLEHLDQSSDGESDLRSGISPARTERADSEREHSLGLLLYALFDRLRTTSDNFTQIYSKMANDAQNAEQIKLVEKIKDLRLDLNRSIEFYSKKFQELHMNSPSSRENSLQLEEPAGSIQSCSTCKNIEEERDTLKAQLNREILLKNECLASKDELDKNFREARRSIDEMRSALTLSNNKIEDLQQKLQRNEYYYQGKYGGSKEPEITALHEQINDLRKRNLELDAKNEQILKVSQRIEELNREEFDKKDIELQEKMTDLERCEENIKQLQERCRQLEMDNNVNFNLKMLLKLREELRRNDIMLGKHRASYHNIRNILFAYEKYFDNSNGYELTVEQSNNVIVERINEGRSTSSAASIQNL</sequence>
<gene>
    <name evidence="3" type="ORF">Mgra_00005688</name>
</gene>
<organism evidence="3 4">
    <name type="scientific">Meloidogyne graminicola</name>
    <dbReference type="NCBI Taxonomy" id="189291"/>
    <lineage>
        <taxon>Eukaryota</taxon>
        <taxon>Metazoa</taxon>
        <taxon>Ecdysozoa</taxon>
        <taxon>Nematoda</taxon>
        <taxon>Chromadorea</taxon>
        <taxon>Rhabditida</taxon>
        <taxon>Tylenchina</taxon>
        <taxon>Tylenchomorpha</taxon>
        <taxon>Tylenchoidea</taxon>
        <taxon>Meloidogynidae</taxon>
        <taxon>Meloidogyninae</taxon>
        <taxon>Meloidogyne</taxon>
    </lineage>
</organism>
<evidence type="ECO:0000256" key="1">
    <source>
        <dbReference type="SAM" id="Coils"/>
    </source>
</evidence>
<protein>
    <submittedName>
        <fullName evidence="3">Uncharacterized protein</fullName>
    </submittedName>
</protein>
<accession>A0A8S9ZP13</accession>